<feature type="transmembrane region" description="Helical" evidence="7">
    <location>
        <begin position="123"/>
        <end position="141"/>
    </location>
</feature>
<evidence type="ECO:0000256" key="5">
    <source>
        <dbReference type="ARBA" id="ARBA00022989"/>
    </source>
</evidence>
<evidence type="ECO:0000256" key="4">
    <source>
        <dbReference type="ARBA" id="ARBA00022824"/>
    </source>
</evidence>
<sequence>MGSALKLFNSVLFVFFLVHALAPPLIGAQLLLPQALFPDILIHFKNQYITHSGDYLMAEPPPFFIGLLWLELLLQWPLTLLNLYAISTAKSWLHTTCLIYGVSLFSAMAAIAAELIGSQRASGILLTIYSPFLVLGVFAMLRGLLPHCRKATTTGHGAGPSIATKKKA</sequence>
<dbReference type="PIRSF" id="PIRSF031032">
    <property type="entry name" value="TMP_97_prd"/>
    <property type="match status" value="1"/>
</dbReference>
<organism evidence="9 10">
    <name type="scientific">Cucumis melo</name>
    <name type="common">Muskmelon</name>
    <dbReference type="NCBI Taxonomy" id="3656"/>
    <lineage>
        <taxon>Eukaryota</taxon>
        <taxon>Viridiplantae</taxon>
        <taxon>Streptophyta</taxon>
        <taxon>Embryophyta</taxon>
        <taxon>Tracheophyta</taxon>
        <taxon>Spermatophyta</taxon>
        <taxon>Magnoliopsida</taxon>
        <taxon>eudicotyledons</taxon>
        <taxon>Gunneridae</taxon>
        <taxon>Pentapetalae</taxon>
        <taxon>rosids</taxon>
        <taxon>fabids</taxon>
        <taxon>Cucurbitales</taxon>
        <taxon>Cucurbitaceae</taxon>
        <taxon>Benincaseae</taxon>
        <taxon>Cucumis</taxon>
    </lineage>
</organism>
<dbReference type="KEGG" id="cmo:103494373"/>
<dbReference type="PROSITE" id="PS51751">
    <property type="entry name" value="EXPERA"/>
    <property type="match status" value="1"/>
</dbReference>
<dbReference type="AlphaFoldDB" id="A0A1S3BWY8"/>
<keyword evidence="9" id="KW-1185">Reference proteome</keyword>
<keyword evidence="5 7" id="KW-1133">Transmembrane helix</keyword>
<proteinExistence type="inferred from homology"/>
<comment type="similarity">
    <text evidence="2">Belongs to the TMEM97/sigma-2 receptor family.</text>
</comment>
<keyword evidence="6 7" id="KW-0472">Membrane</keyword>
<dbReference type="PANTHER" id="PTHR31204:SF1">
    <property type="entry name" value="SIGMA INTRACELLULAR RECEPTOR 2"/>
    <property type="match status" value="1"/>
</dbReference>
<dbReference type="RefSeq" id="XP_008453730.2">
    <property type="nucleotide sequence ID" value="XM_008455508.3"/>
</dbReference>
<dbReference type="PANTHER" id="PTHR31204">
    <property type="entry name" value="SIGMA INTRACELLULAR RECEPTOR 2"/>
    <property type="match status" value="1"/>
</dbReference>
<evidence type="ECO:0000256" key="1">
    <source>
        <dbReference type="ARBA" id="ARBA00004477"/>
    </source>
</evidence>
<protein>
    <submittedName>
        <fullName evidence="10">Uncharacterized protein LOC103494373</fullName>
    </submittedName>
</protein>
<feature type="transmembrane region" description="Helical" evidence="7">
    <location>
        <begin position="63"/>
        <end position="85"/>
    </location>
</feature>
<dbReference type="GO" id="GO:0005789">
    <property type="term" value="C:endoplasmic reticulum membrane"/>
    <property type="evidence" value="ECO:0007669"/>
    <property type="project" value="UniProtKB-SubCell"/>
</dbReference>
<dbReference type="InParanoid" id="A0A1S3BWY8"/>
<evidence type="ECO:0000313" key="9">
    <source>
        <dbReference type="Proteomes" id="UP001652600"/>
    </source>
</evidence>
<dbReference type="InterPro" id="IPR051987">
    <property type="entry name" value="Sigma-2_receptor-like"/>
</dbReference>
<evidence type="ECO:0000256" key="2">
    <source>
        <dbReference type="ARBA" id="ARBA00009096"/>
    </source>
</evidence>
<feature type="transmembrane region" description="Helical" evidence="7">
    <location>
        <begin position="97"/>
        <end position="117"/>
    </location>
</feature>
<keyword evidence="4" id="KW-0256">Endoplasmic reticulum</keyword>
<feature type="domain" description="EXPERA" evidence="8">
    <location>
        <begin position="8"/>
        <end position="140"/>
    </location>
</feature>
<evidence type="ECO:0000256" key="6">
    <source>
        <dbReference type="ARBA" id="ARBA00023136"/>
    </source>
</evidence>
<dbReference type="Pfam" id="PF05241">
    <property type="entry name" value="EBP"/>
    <property type="match status" value="1"/>
</dbReference>
<accession>A0A1S3BWY8</accession>
<dbReference type="Proteomes" id="UP001652600">
    <property type="component" value="Chromosome 7"/>
</dbReference>
<dbReference type="eggNOG" id="ENOG502RZ62">
    <property type="taxonomic scope" value="Eukaryota"/>
</dbReference>
<comment type="subcellular location">
    <subcellularLocation>
        <location evidence="1">Endoplasmic reticulum membrane</location>
        <topology evidence="1">Multi-pass membrane protein</topology>
    </subcellularLocation>
</comment>
<reference evidence="10" key="1">
    <citation type="submission" date="2025-08" db="UniProtKB">
        <authorList>
            <consortium name="RefSeq"/>
        </authorList>
    </citation>
    <scope>IDENTIFICATION</scope>
    <source>
        <tissue evidence="10">Stem</tissue>
    </source>
</reference>
<evidence type="ECO:0000313" key="10">
    <source>
        <dbReference type="RefSeq" id="XP_008453730.2"/>
    </source>
</evidence>
<gene>
    <name evidence="10" type="primary">LOC103494373</name>
</gene>
<dbReference type="Gramene" id="MELO3C017552.2.1">
    <property type="protein sequence ID" value="MELO3C017552.2.1"/>
    <property type="gene ID" value="MELO3C017552.2"/>
</dbReference>
<name>A0A1S3BWY8_CUCME</name>
<dbReference type="InterPro" id="IPR033118">
    <property type="entry name" value="EXPERA"/>
</dbReference>
<dbReference type="GeneID" id="103494373"/>
<evidence type="ECO:0000256" key="3">
    <source>
        <dbReference type="ARBA" id="ARBA00022692"/>
    </source>
</evidence>
<keyword evidence="3 7" id="KW-0812">Transmembrane</keyword>
<evidence type="ECO:0000259" key="8">
    <source>
        <dbReference type="PROSITE" id="PS51751"/>
    </source>
</evidence>
<dbReference type="InterPro" id="IPR016964">
    <property type="entry name" value="Sigma2_recept"/>
</dbReference>
<evidence type="ECO:0000256" key="7">
    <source>
        <dbReference type="PIRNR" id="PIRNR031032"/>
    </source>
</evidence>